<evidence type="ECO:0000256" key="1">
    <source>
        <dbReference type="ARBA" id="ARBA00001971"/>
    </source>
</evidence>
<dbReference type="AlphaFoldDB" id="A0A194WYE6"/>
<dbReference type="PANTHER" id="PTHR24305:SF157">
    <property type="entry name" value="N-ACETYLTRYPTOPHAN 6-HYDROXYLASE IVOC-RELATED"/>
    <property type="match status" value="1"/>
</dbReference>
<dbReference type="Gene3D" id="1.10.630.10">
    <property type="entry name" value="Cytochrome P450"/>
    <property type="match status" value="1"/>
</dbReference>
<dbReference type="PANTHER" id="PTHR24305">
    <property type="entry name" value="CYTOCHROME P450"/>
    <property type="match status" value="1"/>
</dbReference>
<sequence>MIPFLAFFPWIMRILEALPQSLTSRLSLDYEQFLAEKNVCPSPDLFPPTTTASFEDRQHRTIFHDILDSKLLPEEKFLDRLADEAAVTLSAGTLTTAWVLAVAIYYMLANPLLLKKQKLELEAAIPDPSQHTPLATLDTRPYLRAVIQESIRLGYGAPGRVCHIAPDETMLVSSSRDLAILPATPTCMTVYLMHHVESIFPSSYTFNPERWIENPRLDKHLFAIFRSWGSKECRFESDKGVLKLWETETWDVELVGAMVLTKVWNGTKGVRIRARK</sequence>
<organism evidence="9 10">
    <name type="scientific">Mollisia scopiformis</name>
    <name type="common">Conifer needle endophyte fungus</name>
    <name type="synonym">Phialocephala scopiformis</name>
    <dbReference type="NCBI Taxonomy" id="149040"/>
    <lineage>
        <taxon>Eukaryota</taxon>
        <taxon>Fungi</taxon>
        <taxon>Dikarya</taxon>
        <taxon>Ascomycota</taxon>
        <taxon>Pezizomycotina</taxon>
        <taxon>Leotiomycetes</taxon>
        <taxon>Helotiales</taxon>
        <taxon>Mollisiaceae</taxon>
        <taxon>Mollisia</taxon>
    </lineage>
</organism>
<dbReference type="GO" id="GO:0020037">
    <property type="term" value="F:heme binding"/>
    <property type="evidence" value="ECO:0007669"/>
    <property type="project" value="InterPro"/>
</dbReference>
<gene>
    <name evidence="9" type="ORF">LY89DRAFT_699518</name>
</gene>
<dbReference type="InterPro" id="IPR001128">
    <property type="entry name" value="Cyt_P450"/>
</dbReference>
<dbReference type="KEGG" id="psco:LY89DRAFT_699518"/>
<evidence type="ECO:0000256" key="3">
    <source>
        <dbReference type="ARBA" id="ARBA00022723"/>
    </source>
</evidence>
<reference evidence="9 10" key="1">
    <citation type="submission" date="2015-10" db="EMBL/GenBank/DDBJ databases">
        <title>Full genome of DAOMC 229536 Phialocephala scopiformis, a fungal endophyte of spruce producing the potent anti-insectan compound rugulosin.</title>
        <authorList>
            <consortium name="DOE Joint Genome Institute"/>
            <person name="Walker A.K."/>
            <person name="Frasz S.L."/>
            <person name="Seifert K.A."/>
            <person name="Miller J.D."/>
            <person name="Mondo S.J."/>
            <person name="Labutti K."/>
            <person name="Lipzen A."/>
            <person name="Dockter R."/>
            <person name="Kennedy M."/>
            <person name="Grigoriev I.V."/>
            <person name="Spatafora J.W."/>
        </authorList>
    </citation>
    <scope>NUCLEOTIDE SEQUENCE [LARGE SCALE GENOMIC DNA]</scope>
    <source>
        <strain evidence="9 10">CBS 120377</strain>
    </source>
</reference>
<evidence type="ECO:0000256" key="2">
    <source>
        <dbReference type="ARBA" id="ARBA00010617"/>
    </source>
</evidence>
<feature type="transmembrane region" description="Helical" evidence="7">
    <location>
        <begin position="85"/>
        <end position="108"/>
    </location>
</feature>
<dbReference type="Proteomes" id="UP000070700">
    <property type="component" value="Unassembled WGS sequence"/>
</dbReference>
<evidence type="ECO:0000313" key="10">
    <source>
        <dbReference type="Proteomes" id="UP000070700"/>
    </source>
</evidence>
<keyword evidence="6" id="KW-0503">Monooxygenase</keyword>
<dbReference type="GO" id="GO:0016705">
    <property type="term" value="F:oxidoreductase activity, acting on paired donors, with incorporation or reduction of molecular oxygen"/>
    <property type="evidence" value="ECO:0007669"/>
    <property type="project" value="InterPro"/>
</dbReference>
<dbReference type="InParanoid" id="A0A194WYE6"/>
<keyword evidence="8" id="KW-0732">Signal</keyword>
<keyword evidence="7" id="KW-0472">Membrane</keyword>
<keyword evidence="10" id="KW-1185">Reference proteome</keyword>
<name>A0A194WYE6_MOLSC</name>
<dbReference type="RefSeq" id="XP_018067315.1">
    <property type="nucleotide sequence ID" value="XM_018217061.1"/>
</dbReference>
<keyword evidence="3" id="KW-0479">Metal-binding</keyword>
<feature type="signal peptide" evidence="8">
    <location>
        <begin position="1"/>
        <end position="17"/>
    </location>
</feature>
<evidence type="ECO:0000256" key="4">
    <source>
        <dbReference type="ARBA" id="ARBA00023002"/>
    </source>
</evidence>
<keyword evidence="7" id="KW-1133">Transmembrane helix</keyword>
<keyword evidence="7" id="KW-0812">Transmembrane</keyword>
<protein>
    <submittedName>
        <fullName evidence="9">Cytochrome P450</fullName>
    </submittedName>
</protein>
<keyword evidence="5" id="KW-0408">Iron</keyword>
<dbReference type="InterPro" id="IPR050121">
    <property type="entry name" value="Cytochrome_P450_monoxygenase"/>
</dbReference>
<evidence type="ECO:0000313" key="9">
    <source>
        <dbReference type="EMBL" id="KUJ12960.1"/>
    </source>
</evidence>
<dbReference type="SUPFAM" id="SSF48264">
    <property type="entry name" value="Cytochrome P450"/>
    <property type="match status" value="1"/>
</dbReference>
<dbReference type="GO" id="GO:0004497">
    <property type="term" value="F:monooxygenase activity"/>
    <property type="evidence" value="ECO:0007669"/>
    <property type="project" value="UniProtKB-KW"/>
</dbReference>
<evidence type="ECO:0000256" key="7">
    <source>
        <dbReference type="SAM" id="Phobius"/>
    </source>
</evidence>
<keyword evidence="4" id="KW-0560">Oxidoreductase</keyword>
<comment type="cofactor">
    <cofactor evidence="1">
        <name>heme</name>
        <dbReference type="ChEBI" id="CHEBI:30413"/>
    </cofactor>
</comment>
<dbReference type="Pfam" id="PF00067">
    <property type="entry name" value="p450"/>
    <property type="match status" value="1"/>
</dbReference>
<proteinExistence type="inferred from homology"/>
<evidence type="ECO:0000256" key="5">
    <source>
        <dbReference type="ARBA" id="ARBA00023004"/>
    </source>
</evidence>
<dbReference type="GeneID" id="28826787"/>
<dbReference type="InterPro" id="IPR036396">
    <property type="entry name" value="Cyt_P450_sf"/>
</dbReference>
<feature type="chain" id="PRO_5008267603" evidence="8">
    <location>
        <begin position="18"/>
        <end position="276"/>
    </location>
</feature>
<comment type="similarity">
    <text evidence="2">Belongs to the cytochrome P450 family.</text>
</comment>
<dbReference type="EMBL" id="KQ947423">
    <property type="protein sequence ID" value="KUJ12960.1"/>
    <property type="molecule type" value="Genomic_DNA"/>
</dbReference>
<accession>A0A194WYE6</accession>
<dbReference type="GO" id="GO:0005506">
    <property type="term" value="F:iron ion binding"/>
    <property type="evidence" value="ECO:0007669"/>
    <property type="project" value="InterPro"/>
</dbReference>
<evidence type="ECO:0000256" key="8">
    <source>
        <dbReference type="SAM" id="SignalP"/>
    </source>
</evidence>
<evidence type="ECO:0000256" key="6">
    <source>
        <dbReference type="ARBA" id="ARBA00023033"/>
    </source>
</evidence>
<dbReference type="OrthoDB" id="3945418at2759"/>